<dbReference type="Proteomes" id="UP000604046">
    <property type="component" value="Unassembled WGS sequence"/>
</dbReference>
<name>A0A812QZR7_9DINO</name>
<comment type="caution">
    <text evidence="3">The sequence shown here is derived from an EMBL/GenBank/DDBJ whole genome shotgun (WGS) entry which is preliminary data.</text>
</comment>
<feature type="compositionally biased region" description="Basic and acidic residues" evidence="1">
    <location>
        <begin position="179"/>
        <end position="189"/>
    </location>
</feature>
<gene>
    <name evidence="3" type="primary">Ddhd2</name>
    <name evidence="3" type="ORF">SNAT2548_LOCUS22396</name>
</gene>
<evidence type="ECO:0000256" key="2">
    <source>
        <dbReference type="SAM" id="SignalP"/>
    </source>
</evidence>
<sequence length="230" mass="25580">MFSAWLTAFSLLHAAPEDSKAKAPKPGLREQLETFVANARRFLQRMAGIKEMDDDALALYREHMEKEAAKKSATSALERLKSGRGANNIMLVKSARTDKSDRRIMGRASTARLEAREDSDDDADKPSHLEKRTDESRTRRKRRRRLRRRRKKPVDDAGVASDAKEAHEALSLSEEAVEDSDHASDQPVDKDEEDEASSTSSSSSEEDDKASKPSSKPSSATAPDEKPEKA</sequence>
<feature type="region of interest" description="Disordered" evidence="1">
    <location>
        <begin position="97"/>
        <end position="230"/>
    </location>
</feature>
<proteinExistence type="predicted"/>
<evidence type="ECO:0000313" key="4">
    <source>
        <dbReference type="Proteomes" id="UP000604046"/>
    </source>
</evidence>
<keyword evidence="4" id="KW-1185">Reference proteome</keyword>
<evidence type="ECO:0000256" key="1">
    <source>
        <dbReference type="SAM" id="MobiDB-lite"/>
    </source>
</evidence>
<keyword evidence="2" id="KW-0732">Signal</keyword>
<dbReference type="AlphaFoldDB" id="A0A812QZR7"/>
<reference evidence="3" key="1">
    <citation type="submission" date="2021-02" db="EMBL/GenBank/DDBJ databases">
        <authorList>
            <person name="Dougan E. K."/>
            <person name="Rhodes N."/>
            <person name="Thang M."/>
            <person name="Chan C."/>
        </authorList>
    </citation>
    <scope>NUCLEOTIDE SEQUENCE</scope>
</reference>
<protein>
    <submittedName>
        <fullName evidence="3">Ddhd2 protein</fullName>
    </submittedName>
</protein>
<feature type="compositionally biased region" description="Basic and acidic residues" evidence="1">
    <location>
        <begin position="124"/>
        <end position="137"/>
    </location>
</feature>
<feature type="compositionally biased region" description="Basic residues" evidence="1">
    <location>
        <begin position="138"/>
        <end position="152"/>
    </location>
</feature>
<accession>A0A812QZR7</accession>
<organism evidence="3 4">
    <name type="scientific">Symbiodinium natans</name>
    <dbReference type="NCBI Taxonomy" id="878477"/>
    <lineage>
        <taxon>Eukaryota</taxon>
        <taxon>Sar</taxon>
        <taxon>Alveolata</taxon>
        <taxon>Dinophyceae</taxon>
        <taxon>Suessiales</taxon>
        <taxon>Symbiodiniaceae</taxon>
        <taxon>Symbiodinium</taxon>
    </lineage>
</organism>
<feature type="signal peptide" evidence="2">
    <location>
        <begin position="1"/>
        <end position="21"/>
    </location>
</feature>
<feature type="compositionally biased region" description="Low complexity" evidence="1">
    <location>
        <begin position="212"/>
        <end position="222"/>
    </location>
</feature>
<dbReference type="EMBL" id="CAJNDS010002287">
    <property type="protein sequence ID" value="CAE7411748.1"/>
    <property type="molecule type" value="Genomic_DNA"/>
</dbReference>
<evidence type="ECO:0000313" key="3">
    <source>
        <dbReference type="EMBL" id="CAE7411748.1"/>
    </source>
</evidence>
<feature type="chain" id="PRO_5032970039" evidence="2">
    <location>
        <begin position="22"/>
        <end position="230"/>
    </location>
</feature>